<organism evidence="5 6">
    <name type="scientific">Rubroshorea leprosula</name>
    <dbReference type="NCBI Taxonomy" id="152421"/>
    <lineage>
        <taxon>Eukaryota</taxon>
        <taxon>Viridiplantae</taxon>
        <taxon>Streptophyta</taxon>
        <taxon>Embryophyta</taxon>
        <taxon>Tracheophyta</taxon>
        <taxon>Spermatophyta</taxon>
        <taxon>Magnoliopsida</taxon>
        <taxon>eudicotyledons</taxon>
        <taxon>Gunneridae</taxon>
        <taxon>Pentapetalae</taxon>
        <taxon>rosids</taxon>
        <taxon>malvids</taxon>
        <taxon>Malvales</taxon>
        <taxon>Dipterocarpaceae</taxon>
        <taxon>Rubroshorea</taxon>
    </lineage>
</organism>
<feature type="domain" description="WIT1/2 N-terminal helical bundle" evidence="4">
    <location>
        <begin position="45"/>
        <end position="182"/>
    </location>
</feature>
<dbReference type="PANTHER" id="PTHR35705:SF1">
    <property type="entry name" value="WPP DOMAIN-INTERACTING TAIL-ANCHORED PROTEIN 1"/>
    <property type="match status" value="1"/>
</dbReference>
<evidence type="ECO:0000313" key="6">
    <source>
        <dbReference type="Proteomes" id="UP001054252"/>
    </source>
</evidence>
<keyword evidence="3" id="KW-1133">Transmembrane helix</keyword>
<dbReference type="SUPFAM" id="SSF57997">
    <property type="entry name" value="Tropomyosin"/>
    <property type="match status" value="1"/>
</dbReference>
<gene>
    <name evidence="5" type="ORF">SLEP1_g10598</name>
</gene>
<protein>
    <recommendedName>
        <fullName evidence="4">WIT1/2 N-terminal helical bundle domain-containing protein</fullName>
    </recommendedName>
</protein>
<accession>A0AAV5IEB4</accession>
<name>A0AAV5IEB4_9ROSI</name>
<reference evidence="5 6" key="1">
    <citation type="journal article" date="2021" name="Commun. Biol.">
        <title>The genome of Shorea leprosula (Dipterocarpaceae) highlights the ecological relevance of drought in aseasonal tropical rainforests.</title>
        <authorList>
            <person name="Ng K.K.S."/>
            <person name="Kobayashi M.J."/>
            <person name="Fawcett J.A."/>
            <person name="Hatakeyama M."/>
            <person name="Paape T."/>
            <person name="Ng C.H."/>
            <person name="Ang C.C."/>
            <person name="Tnah L.H."/>
            <person name="Lee C.T."/>
            <person name="Nishiyama T."/>
            <person name="Sese J."/>
            <person name="O'Brien M.J."/>
            <person name="Copetti D."/>
            <person name="Mohd Noor M.I."/>
            <person name="Ong R.C."/>
            <person name="Putra M."/>
            <person name="Sireger I.Z."/>
            <person name="Indrioko S."/>
            <person name="Kosugi Y."/>
            <person name="Izuno A."/>
            <person name="Isagi Y."/>
            <person name="Lee S.L."/>
            <person name="Shimizu K.K."/>
        </authorList>
    </citation>
    <scope>NUCLEOTIDE SEQUENCE [LARGE SCALE GENOMIC DNA]</scope>
    <source>
        <strain evidence="5">214</strain>
    </source>
</reference>
<feature type="compositionally biased region" description="Basic and acidic residues" evidence="2">
    <location>
        <begin position="378"/>
        <end position="392"/>
    </location>
</feature>
<dbReference type="Proteomes" id="UP001054252">
    <property type="component" value="Unassembled WGS sequence"/>
</dbReference>
<keyword evidence="1" id="KW-0175">Coiled coil</keyword>
<dbReference type="InterPro" id="IPR039976">
    <property type="entry name" value="WIT1/WIT2"/>
</dbReference>
<feature type="region of interest" description="Disordered" evidence="2">
    <location>
        <begin position="645"/>
        <end position="671"/>
    </location>
</feature>
<dbReference type="Pfam" id="PF26581">
    <property type="entry name" value="WIT1_2_N"/>
    <property type="match status" value="1"/>
</dbReference>
<dbReference type="AlphaFoldDB" id="A0AAV5IEB4"/>
<evidence type="ECO:0000259" key="4">
    <source>
        <dbReference type="Pfam" id="PF26581"/>
    </source>
</evidence>
<feature type="coiled-coil region" evidence="1">
    <location>
        <begin position="398"/>
        <end position="557"/>
    </location>
</feature>
<sequence length="718" mass="81542">MDNDIEHERSVSVDDFNSVTLEPGSIKVDISDGFSSHKEVNGELERVGELIIRVELDLACSSEKLVNLSILTMHMATRESDFESSASENDSVLNDSVEKALEFDLLNGILDSEVKELDKFICSLQTAIANAHEMISSFRHLGETFVEMEKKLHDSEESLKQSQDQASEIKVQCAKFQRTLSCLDGNRNWSDHKCVDLAEGVSAKIRMQTAEEQRHILRMLEKSLAREMDLEKKLAELRPIEQELKIRLLSSEQEVFCMEEELTDIYERCFEAENSVEVLKGISKDLLARQQMLHFYLNNSIYQETELRSKLDGFTEKLEAEEHVLRKLESSNARVNDFFKAQNDSLKARLTEAENKLILADSEIFTLREIVSSMENQQKESESKLLHEQAHDESEEQNNTFCFEISELENVIEDLKEELYKAENRVESAEAKCKLLDETNMELNEELGLIKDSGVTAEKLEALEKQLKESDIQLQHAIASAEASEEKQKMLYSTIGDMEALIEDLKLKVSKAESQAENAEGKCIILCESNAELSEELSFLRGRLDCLEASLNKAEEMKMATVKDIDIHTKIITNLLTQLAVERERLHQQMSALAVENKILIVKLKKSDKYPSMVLNNENTGNCKECLFSKQDLANAPCARESKEVTEASAAGSEVEKTWTTESVGETEMKPADATSEVEIVRRIDARLLNLKHIFMALTVLMISVMAYFFDQKGYSFK</sequence>
<evidence type="ECO:0000313" key="5">
    <source>
        <dbReference type="EMBL" id="GKU97455.1"/>
    </source>
</evidence>
<dbReference type="PANTHER" id="PTHR35705">
    <property type="entry name" value="WPP DOMAIN-INTERACTING TAIL-ANCHORED PROTEIN 1"/>
    <property type="match status" value="1"/>
</dbReference>
<dbReference type="InterPro" id="IPR058610">
    <property type="entry name" value="WIT1_2_N"/>
</dbReference>
<keyword evidence="3" id="KW-0812">Transmembrane</keyword>
<evidence type="ECO:0000256" key="1">
    <source>
        <dbReference type="SAM" id="Coils"/>
    </source>
</evidence>
<keyword evidence="3" id="KW-0472">Membrane</keyword>
<feature type="coiled-coil region" evidence="1">
    <location>
        <begin position="311"/>
        <end position="363"/>
    </location>
</feature>
<proteinExistence type="predicted"/>
<feature type="region of interest" description="Disordered" evidence="2">
    <location>
        <begin position="378"/>
        <end position="397"/>
    </location>
</feature>
<evidence type="ECO:0000256" key="3">
    <source>
        <dbReference type="SAM" id="Phobius"/>
    </source>
</evidence>
<feature type="coiled-coil region" evidence="1">
    <location>
        <begin position="145"/>
        <end position="172"/>
    </location>
</feature>
<keyword evidence="6" id="KW-1185">Reference proteome</keyword>
<comment type="caution">
    <text evidence="5">The sequence shown here is derived from an EMBL/GenBank/DDBJ whole genome shotgun (WGS) entry which is preliminary data.</text>
</comment>
<dbReference type="EMBL" id="BPVZ01000011">
    <property type="protein sequence ID" value="GKU97455.1"/>
    <property type="molecule type" value="Genomic_DNA"/>
</dbReference>
<feature type="transmembrane region" description="Helical" evidence="3">
    <location>
        <begin position="693"/>
        <end position="710"/>
    </location>
</feature>
<evidence type="ECO:0000256" key="2">
    <source>
        <dbReference type="SAM" id="MobiDB-lite"/>
    </source>
</evidence>